<dbReference type="AlphaFoldDB" id="E6QHB3"/>
<dbReference type="InterPro" id="IPR047960">
    <property type="entry name" value="Transpos_IS1380"/>
</dbReference>
<protein>
    <submittedName>
        <fullName evidence="2">Transposase of ISCARN79, IS1380 family</fullName>
    </submittedName>
</protein>
<reference evidence="2" key="1">
    <citation type="submission" date="2009-10" db="EMBL/GenBank/DDBJ databases">
        <title>Diversity of trophic interactions inside an arsenic-rich microbial ecosystem.</title>
        <authorList>
            <person name="Bertin P.N."/>
            <person name="Heinrich-Salmeron A."/>
            <person name="Pelletier E."/>
            <person name="Goulhen-Chollet F."/>
            <person name="Arsene-Ploetze F."/>
            <person name="Gallien S."/>
            <person name="Calteau A."/>
            <person name="Vallenet D."/>
            <person name="Casiot C."/>
            <person name="Chane-Woon-Ming B."/>
            <person name="Giloteaux L."/>
            <person name="Barakat M."/>
            <person name="Bonnefoy V."/>
            <person name="Bruneel O."/>
            <person name="Chandler M."/>
            <person name="Cleiss J."/>
            <person name="Duran R."/>
            <person name="Elbaz-Poulichet F."/>
            <person name="Fonknechten N."/>
            <person name="Lauga B."/>
            <person name="Mornico D."/>
            <person name="Ortet P."/>
            <person name="Schaeffer C."/>
            <person name="Siguier P."/>
            <person name="Alexander Thil Smith A."/>
            <person name="Van Dorsselaer A."/>
            <person name="Weissenbach J."/>
            <person name="Medigue C."/>
            <person name="Le Paslier D."/>
        </authorList>
    </citation>
    <scope>NUCLEOTIDE SEQUENCE</scope>
</reference>
<dbReference type="Pfam" id="PF13701">
    <property type="entry name" value="DDE_Tnp_1_4"/>
    <property type="match status" value="1"/>
</dbReference>
<feature type="domain" description="Transposase DDE" evidence="1">
    <location>
        <begin position="15"/>
        <end position="443"/>
    </location>
</feature>
<dbReference type="EMBL" id="CABQ01000002">
    <property type="protein sequence ID" value="CBI06627.1"/>
    <property type="molecule type" value="Genomic_DNA"/>
</dbReference>
<dbReference type="NCBIfam" id="NF033539">
    <property type="entry name" value="transpos_IS1380"/>
    <property type="match status" value="1"/>
</dbReference>
<organism evidence="2">
    <name type="scientific">mine drainage metagenome</name>
    <dbReference type="NCBI Taxonomy" id="410659"/>
    <lineage>
        <taxon>unclassified sequences</taxon>
        <taxon>metagenomes</taxon>
        <taxon>ecological metagenomes</taxon>
    </lineage>
</organism>
<dbReference type="InterPro" id="IPR012337">
    <property type="entry name" value="RNaseH-like_sf"/>
</dbReference>
<accession>E6QHB3</accession>
<comment type="caution">
    <text evidence="2">The sequence shown here is derived from an EMBL/GenBank/DDBJ whole genome shotgun (WGS) entry which is preliminary data.</text>
</comment>
<gene>
    <name evidence="2" type="primary">tnp</name>
    <name evidence="2" type="ORF">CARN6_2732</name>
</gene>
<evidence type="ECO:0000259" key="1">
    <source>
        <dbReference type="Pfam" id="PF13701"/>
    </source>
</evidence>
<dbReference type="InterPro" id="IPR025668">
    <property type="entry name" value="Tnp_DDE_dom"/>
</dbReference>
<evidence type="ECO:0000313" key="2">
    <source>
        <dbReference type="EMBL" id="CBI06627.1"/>
    </source>
</evidence>
<proteinExistence type="predicted"/>
<name>E6QHB3_9ZZZZ</name>
<dbReference type="SUPFAM" id="SSF53098">
    <property type="entry name" value="Ribonuclease H-like"/>
    <property type="match status" value="1"/>
</dbReference>
<sequence length="451" mass="50328">MTNPTGEAQDGILRPDFDRRILLEFRGSVVTSDAGLLAYRELDDALGLTPAAGNLLADARTGKNGRHALVGMFRQSVFGRLAGYEDVNDALRLRHDPAMRWIIGGKAAKGAGASPSQMGRFETNWLAKPENLATLTALSGHWIDRVAKRRSCKRVVLDMDSSVSPTHGEQEKSVWNGHFGCTCFHPLFVFNQFGDLERCALRPGNVHSADGWEDVLKPIVARYQGTVESIAFRGDAAFAQPNMYEFLEAEGIEYAIRLPANQILQARISDLLKRPVGRPPHHVQRLYKSFRYKAASWSHPRRVVAKVEWHLGELFPRVGFIITNLSSSSKNIVRFYNKRGTAEQWIKEGKGAIKWTRLSCRSFNANAVRLQLHALAYNLGNFLRTLAIPEALEKWSLTSLREKLIKIGAKVVSHGRYVAFQMAEVAISRQLFAAIMQRIAALRSPPIATAT</sequence>